<dbReference type="AlphaFoldDB" id="A0A4Q8M5Q4"/>
<reference evidence="1 2" key="1">
    <citation type="submission" date="2019-02" db="EMBL/GenBank/DDBJ databases">
        <title>WGS of Pseudoxanthomonas species novum from clinical isolates.</title>
        <authorList>
            <person name="Bernier A.-M."/>
            <person name="Bernard K."/>
            <person name="Vachon A."/>
        </authorList>
    </citation>
    <scope>NUCLEOTIDE SEQUENCE [LARGE SCALE GENOMIC DNA]</scope>
    <source>
        <strain evidence="1 2">NML130969</strain>
    </source>
</reference>
<dbReference type="EMBL" id="SHMG01000005">
    <property type="protein sequence ID" value="TAA42478.1"/>
    <property type="molecule type" value="Genomic_DNA"/>
</dbReference>
<sequence length="167" mass="18596">MGEVSAFQAGWSIARLADEFRMDRRTATKRIREAGVAPLGKRGGHDVYRLADVAPALVDPLPSPAGDEGVIDPHNLPPPDRLKWFQSENERLKLESSMGLLVPALEVEARFAELVKTLVMFMDTLPDVLERDVALSPKQVQAVQESCDRVRQEMYERVVDGDVRDSA</sequence>
<evidence type="ECO:0000313" key="2">
    <source>
        <dbReference type="Proteomes" id="UP000294164"/>
    </source>
</evidence>
<protein>
    <submittedName>
        <fullName evidence="1">DUF1441 family protein</fullName>
    </submittedName>
</protein>
<proteinExistence type="predicted"/>
<gene>
    <name evidence="1" type="ORF">EA655_10635</name>
</gene>
<dbReference type="Pfam" id="PF07278">
    <property type="entry name" value="DUF1441"/>
    <property type="match status" value="1"/>
</dbReference>
<dbReference type="Proteomes" id="UP000294164">
    <property type="component" value="Unassembled WGS sequence"/>
</dbReference>
<evidence type="ECO:0000313" key="1">
    <source>
        <dbReference type="EMBL" id="TAA42478.1"/>
    </source>
</evidence>
<accession>A0A4Q8M5Q4</accession>
<name>A0A4Q8M5Q4_9GAMM</name>
<organism evidence="1 2">
    <name type="scientific">Pseudoxanthomonas winnipegensis</name>
    <dbReference type="NCBI Taxonomy" id="2480810"/>
    <lineage>
        <taxon>Bacteria</taxon>
        <taxon>Pseudomonadati</taxon>
        <taxon>Pseudomonadota</taxon>
        <taxon>Gammaproteobacteria</taxon>
        <taxon>Lysobacterales</taxon>
        <taxon>Lysobacteraceae</taxon>
        <taxon>Pseudoxanthomonas</taxon>
    </lineage>
</organism>
<dbReference type="InterPro" id="IPR009901">
    <property type="entry name" value="Phage_VT1-Sakai_H0025"/>
</dbReference>
<comment type="caution">
    <text evidence="1">The sequence shown here is derived from an EMBL/GenBank/DDBJ whole genome shotgun (WGS) entry which is preliminary data.</text>
</comment>
<dbReference type="RefSeq" id="WP_130534499.1">
    <property type="nucleotide sequence ID" value="NZ_SHMG01000005.1"/>
</dbReference>
<dbReference type="OrthoDB" id="6119938at2"/>